<keyword evidence="4" id="KW-1185">Reference proteome</keyword>
<evidence type="ECO:0000256" key="2">
    <source>
        <dbReference type="ARBA" id="ARBA00023235"/>
    </source>
</evidence>
<dbReference type="GO" id="GO:0005737">
    <property type="term" value="C:cytoplasm"/>
    <property type="evidence" value="ECO:0007669"/>
    <property type="project" value="TreeGrafter"/>
</dbReference>
<dbReference type="Pfam" id="PF02567">
    <property type="entry name" value="PhzC-PhzF"/>
    <property type="match status" value="1"/>
</dbReference>
<evidence type="ECO:0000256" key="1">
    <source>
        <dbReference type="ARBA" id="ARBA00008270"/>
    </source>
</evidence>
<dbReference type="PIRSF" id="PIRSF016184">
    <property type="entry name" value="PhzC_PhzF"/>
    <property type="match status" value="1"/>
</dbReference>
<dbReference type="Proteomes" id="UP000825935">
    <property type="component" value="Chromosome 22"/>
</dbReference>
<protein>
    <submittedName>
        <fullName evidence="3">Uncharacterized protein</fullName>
    </submittedName>
</protein>
<comment type="caution">
    <text evidence="3">The sequence shown here is derived from an EMBL/GenBank/DDBJ whole genome shotgun (WGS) entry which is preliminary data.</text>
</comment>
<dbReference type="AlphaFoldDB" id="A0A8T2S595"/>
<dbReference type="OMA" id="DFPAQYP"/>
<dbReference type="PANTHER" id="PTHR13774:SF17">
    <property type="entry name" value="PHENAZINE BIOSYNTHESIS-LIKE DOMAIN-CONTAINING PROTEIN"/>
    <property type="match status" value="1"/>
</dbReference>
<dbReference type="SUPFAM" id="SSF54506">
    <property type="entry name" value="Diaminopimelate epimerase-like"/>
    <property type="match status" value="1"/>
</dbReference>
<dbReference type="Gene3D" id="3.10.310.10">
    <property type="entry name" value="Diaminopimelate Epimerase, Chain A, domain 1"/>
    <property type="match status" value="2"/>
</dbReference>
<proteinExistence type="inferred from homology"/>
<comment type="similarity">
    <text evidence="1">Belongs to the PhzF family.</text>
</comment>
<dbReference type="InterPro" id="IPR003719">
    <property type="entry name" value="Phenazine_PhzF-like"/>
</dbReference>
<sequence>MIESGGEIDAPFRGLFPLSHNVGAACKELINYALVDAFTDVPFKGNPAGVCILSTWRKSHWLQQIASELNVNMTAFLVKKEVLEPKCNYTVEGASSLEEKAHDSLIHAYDIRWFTRTSEVSLCGHATLASAYLLFGSGIVEGEVIGLHPKEGGVLYARKVNKASGDGFLVELNFPILTIHEYYPDGTEFFPNTFRSCQAVSTYKTSANDFLVVLPSEECVRTLRPSIDEMRENGDFRGLIVTGQGSCGYDFVSRFFAPKVGVDEDPVCGQAHCALAPFWSKMLKKSTLIAYQASDRSGILYLRVDNESQRVYLQGEATLIMSGILYV</sequence>
<keyword evidence="2" id="KW-0413">Isomerase</keyword>
<organism evidence="3 4">
    <name type="scientific">Ceratopteris richardii</name>
    <name type="common">Triangle waterfern</name>
    <dbReference type="NCBI Taxonomy" id="49495"/>
    <lineage>
        <taxon>Eukaryota</taxon>
        <taxon>Viridiplantae</taxon>
        <taxon>Streptophyta</taxon>
        <taxon>Embryophyta</taxon>
        <taxon>Tracheophyta</taxon>
        <taxon>Polypodiopsida</taxon>
        <taxon>Polypodiidae</taxon>
        <taxon>Polypodiales</taxon>
        <taxon>Pteridineae</taxon>
        <taxon>Pteridaceae</taxon>
        <taxon>Parkerioideae</taxon>
        <taxon>Ceratopteris</taxon>
    </lineage>
</organism>
<evidence type="ECO:0000313" key="4">
    <source>
        <dbReference type="Proteomes" id="UP000825935"/>
    </source>
</evidence>
<accession>A0A8T2S595</accession>
<dbReference type="EMBL" id="CM035427">
    <property type="protein sequence ID" value="KAH7306607.1"/>
    <property type="molecule type" value="Genomic_DNA"/>
</dbReference>
<name>A0A8T2S595_CERRI</name>
<gene>
    <name evidence="3" type="ORF">KP509_22G021800</name>
</gene>
<dbReference type="OrthoDB" id="75169at2759"/>
<evidence type="ECO:0000313" key="3">
    <source>
        <dbReference type="EMBL" id="KAH7306607.1"/>
    </source>
</evidence>
<reference evidence="3" key="1">
    <citation type="submission" date="2021-08" db="EMBL/GenBank/DDBJ databases">
        <title>WGS assembly of Ceratopteris richardii.</title>
        <authorList>
            <person name="Marchant D.B."/>
            <person name="Chen G."/>
            <person name="Jenkins J."/>
            <person name="Shu S."/>
            <person name="Leebens-Mack J."/>
            <person name="Grimwood J."/>
            <person name="Schmutz J."/>
            <person name="Soltis P."/>
            <person name="Soltis D."/>
            <person name="Chen Z.-H."/>
        </authorList>
    </citation>
    <scope>NUCLEOTIDE SEQUENCE</scope>
    <source>
        <strain evidence="3">Whitten #5841</strain>
        <tissue evidence="3">Leaf</tissue>
    </source>
</reference>
<dbReference type="GO" id="GO:0016853">
    <property type="term" value="F:isomerase activity"/>
    <property type="evidence" value="ECO:0007669"/>
    <property type="project" value="UniProtKB-KW"/>
</dbReference>
<dbReference type="PANTHER" id="PTHR13774">
    <property type="entry name" value="PHENAZINE BIOSYNTHESIS PROTEIN"/>
    <property type="match status" value="1"/>
</dbReference>